<dbReference type="EMBL" id="BMRP01000008">
    <property type="protein sequence ID" value="GGU61769.1"/>
    <property type="molecule type" value="Genomic_DNA"/>
</dbReference>
<reference evidence="3" key="1">
    <citation type="journal article" date="2019" name="Int. J. Syst. Evol. Microbiol.">
        <title>The Global Catalogue of Microorganisms (GCM) 10K type strain sequencing project: providing services to taxonomists for standard genome sequencing and annotation.</title>
        <authorList>
            <consortium name="The Broad Institute Genomics Platform"/>
            <consortium name="The Broad Institute Genome Sequencing Center for Infectious Disease"/>
            <person name="Wu L."/>
            <person name="Ma J."/>
        </authorList>
    </citation>
    <scope>NUCLEOTIDE SEQUENCE [LARGE SCALE GENOMIC DNA]</scope>
    <source>
        <strain evidence="3">JCM 3399</strain>
    </source>
</reference>
<feature type="region of interest" description="Disordered" evidence="1">
    <location>
        <begin position="18"/>
        <end position="42"/>
    </location>
</feature>
<organism evidence="2 3">
    <name type="scientific">Streptomyces albospinus</name>
    <dbReference type="NCBI Taxonomy" id="285515"/>
    <lineage>
        <taxon>Bacteria</taxon>
        <taxon>Bacillati</taxon>
        <taxon>Actinomycetota</taxon>
        <taxon>Actinomycetes</taxon>
        <taxon>Kitasatosporales</taxon>
        <taxon>Streptomycetaceae</taxon>
        <taxon>Streptomyces</taxon>
    </lineage>
</organism>
<protein>
    <submittedName>
        <fullName evidence="2">Uncharacterized protein</fullName>
    </submittedName>
</protein>
<evidence type="ECO:0000313" key="2">
    <source>
        <dbReference type="EMBL" id="GGU61769.1"/>
    </source>
</evidence>
<comment type="caution">
    <text evidence="2">The sequence shown here is derived from an EMBL/GenBank/DDBJ whole genome shotgun (WGS) entry which is preliminary data.</text>
</comment>
<name>A0ABQ2UZJ4_9ACTN</name>
<proteinExistence type="predicted"/>
<gene>
    <name evidence="2" type="ORF">GCM10010211_28500</name>
</gene>
<accession>A0ABQ2UZJ4</accession>
<dbReference type="Proteomes" id="UP000654471">
    <property type="component" value="Unassembled WGS sequence"/>
</dbReference>
<sequence length="93" mass="9295">MLDSGAAVEIADGAECAVRGGKPDGHHPLHSQMKPGIGSGGGITPCDSGVGIGSDLGSGIGVRHGMIVPAFGIERYTIQPVTIPLNWAPAPPD</sequence>
<keyword evidence="3" id="KW-1185">Reference proteome</keyword>
<evidence type="ECO:0000256" key="1">
    <source>
        <dbReference type="SAM" id="MobiDB-lite"/>
    </source>
</evidence>
<evidence type="ECO:0000313" key="3">
    <source>
        <dbReference type="Proteomes" id="UP000654471"/>
    </source>
</evidence>